<dbReference type="EMBL" id="GBRH01172001">
    <property type="protein sequence ID" value="JAE25895.1"/>
    <property type="molecule type" value="Transcribed_RNA"/>
</dbReference>
<protein>
    <submittedName>
        <fullName evidence="1">Uncharacterized protein</fullName>
    </submittedName>
</protein>
<organism evidence="1">
    <name type="scientific">Arundo donax</name>
    <name type="common">Giant reed</name>
    <name type="synonym">Donax arundinaceus</name>
    <dbReference type="NCBI Taxonomy" id="35708"/>
    <lineage>
        <taxon>Eukaryota</taxon>
        <taxon>Viridiplantae</taxon>
        <taxon>Streptophyta</taxon>
        <taxon>Embryophyta</taxon>
        <taxon>Tracheophyta</taxon>
        <taxon>Spermatophyta</taxon>
        <taxon>Magnoliopsida</taxon>
        <taxon>Liliopsida</taxon>
        <taxon>Poales</taxon>
        <taxon>Poaceae</taxon>
        <taxon>PACMAD clade</taxon>
        <taxon>Arundinoideae</taxon>
        <taxon>Arundineae</taxon>
        <taxon>Arundo</taxon>
    </lineage>
</organism>
<proteinExistence type="predicted"/>
<reference evidence="1" key="2">
    <citation type="journal article" date="2015" name="Data Brief">
        <title>Shoot transcriptome of the giant reed, Arundo donax.</title>
        <authorList>
            <person name="Barrero R.A."/>
            <person name="Guerrero F.D."/>
            <person name="Moolhuijzen P."/>
            <person name="Goolsby J.A."/>
            <person name="Tidwell J."/>
            <person name="Bellgard S.E."/>
            <person name="Bellgard M.I."/>
        </authorList>
    </citation>
    <scope>NUCLEOTIDE SEQUENCE</scope>
    <source>
        <tissue evidence="1">Shoot tissue taken approximately 20 cm above the soil surface</tissue>
    </source>
</reference>
<dbReference type="AlphaFoldDB" id="A0A0A9GL91"/>
<evidence type="ECO:0000313" key="1">
    <source>
        <dbReference type="EMBL" id="JAE25895.1"/>
    </source>
</evidence>
<accession>A0A0A9GL91</accession>
<name>A0A0A9GL91_ARUDO</name>
<sequence>MCFVLLVCIGYYIKTLTQILCLQIFCTPC</sequence>
<reference evidence="1" key="1">
    <citation type="submission" date="2014-09" db="EMBL/GenBank/DDBJ databases">
        <authorList>
            <person name="Magalhaes I.L.F."/>
            <person name="Oliveira U."/>
            <person name="Santos F.R."/>
            <person name="Vidigal T.H.D.A."/>
            <person name="Brescovit A.D."/>
            <person name="Santos A.J."/>
        </authorList>
    </citation>
    <scope>NUCLEOTIDE SEQUENCE</scope>
    <source>
        <tissue evidence="1">Shoot tissue taken approximately 20 cm above the soil surface</tissue>
    </source>
</reference>